<keyword evidence="2" id="KW-1185">Reference proteome</keyword>
<accession>A0A6P1MJ89</accession>
<dbReference type="PANTHER" id="PTHR37835:SF1">
    <property type="entry name" value="ALPHA-CLOSTRIPAIN"/>
    <property type="match status" value="1"/>
</dbReference>
<dbReference type="Proteomes" id="UP000463883">
    <property type="component" value="Chromosome"/>
</dbReference>
<dbReference type="RefSeq" id="WP_162362461.1">
    <property type="nucleotide sequence ID" value="NZ_CP047591.1"/>
</dbReference>
<dbReference type="Gene3D" id="3.40.50.11970">
    <property type="match status" value="1"/>
</dbReference>
<organism evidence="1 2">
    <name type="scientific">Aminipila terrae</name>
    <dbReference type="NCBI Taxonomy" id="2697030"/>
    <lineage>
        <taxon>Bacteria</taxon>
        <taxon>Bacillati</taxon>
        <taxon>Bacillota</taxon>
        <taxon>Clostridia</taxon>
        <taxon>Peptostreptococcales</taxon>
        <taxon>Anaerovoracaceae</taxon>
        <taxon>Aminipila</taxon>
    </lineage>
</organism>
<dbReference type="PANTHER" id="PTHR37835">
    <property type="entry name" value="ALPHA-CLOSTRIPAIN"/>
    <property type="match status" value="1"/>
</dbReference>
<sequence>MEKIQQEVDWTILIYADGNNELEPEIRQSLLALEKAESNPNVHVVIQISRAEHKLVQLIRHDMDIKNNNSWSGVRRYFVSKGKLHLTGNLKKVNMADPKQLCHFIKWGMASYPAKRYMLLLGGIVMTVLV</sequence>
<dbReference type="AlphaFoldDB" id="A0A6P1MJ89"/>
<dbReference type="InterPro" id="IPR005077">
    <property type="entry name" value="Peptidase_C11"/>
</dbReference>
<reference evidence="1 2" key="1">
    <citation type="submission" date="2020-01" db="EMBL/GenBank/DDBJ databases">
        <title>Genomic analysis of Aminipila sp. CBA3637.</title>
        <authorList>
            <person name="Kim Y.B."/>
            <person name="Roh S.W."/>
        </authorList>
    </citation>
    <scope>NUCLEOTIDE SEQUENCE [LARGE SCALE GENOMIC DNA]</scope>
    <source>
        <strain evidence="1 2">CBA3637</strain>
    </source>
</reference>
<dbReference type="EMBL" id="CP047591">
    <property type="protein sequence ID" value="QHI72694.1"/>
    <property type="molecule type" value="Genomic_DNA"/>
</dbReference>
<dbReference type="KEGG" id="amic:Ami3637_10060"/>
<evidence type="ECO:0000313" key="1">
    <source>
        <dbReference type="EMBL" id="QHI72694.1"/>
    </source>
</evidence>
<proteinExistence type="predicted"/>
<protein>
    <submittedName>
        <fullName evidence="1">Uncharacterized protein</fullName>
    </submittedName>
</protein>
<gene>
    <name evidence="1" type="ORF">Ami3637_10060</name>
</gene>
<name>A0A6P1MJ89_9FIRM</name>
<evidence type="ECO:0000313" key="2">
    <source>
        <dbReference type="Proteomes" id="UP000463883"/>
    </source>
</evidence>